<dbReference type="EMBL" id="CP126215">
    <property type="protein sequence ID" value="WIA16850.1"/>
    <property type="molecule type" value="Genomic_DNA"/>
</dbReference>
<reference evidence="1 2" key="1">
    <citation type="submission" date="2023-05" db="EMBL/GenBank/DDBJ databases">
        <title>A 100% complete, gapless, phased diploid assembly of the Scenedesmus obliquus UTEX 3031 genome.</title>
        <authorList>
            <person name="Biondi T.C."/>
            <person name="Hanschen E.R."/>
            <person name="Kwon T."/>
            <person name="Eng W."/>
            <person name="Kruse C.P.S."/>
            <person name="Koehler S.I."/>
            <person name="Kunde Y."/>
            <person name="Gleasner C.D."/>
            <person name="You Mak K.T."/>
            <person name="Polle J."/>
            <person name="Hovde B.T."/>
            <person name="Starkenburg S.R."/>
        </authorList>
    </citation>
    <scope>NUCLEOTIDE SEQUENCE [LARGE SCALE GENOMIC DNA]</scope>
    <source>
        <strain evidence="1 2">DOE0152z</strain>
    </source>
</reference>
<keyword evidence="2" id="KW-1185">Reference proteome</keyword>
<evidence type="ECO:0000313" key="2">
    <source>
        <dbReference type="Proteomes" id="UP001244341"/>
    </source>
</evidence>
<gene>
    <name evidence="1" type="ORF">OEZ85_013783</name>
</gene>
<proteinExistence type="predicted"/>
<sequence>MLKHQQQCKQQEDVYSLLVQVEKLQVALRHVTAERDALAAQLVDSSETQQECLQALLDGREQLLRFQTDLLLVRDNNEQLLHDNKR</sequence>
<protein>
    <submittedName>
        <fullName evidence="1">Uncharacterized protein</fullName>
    </submittedName>
</protein>
<dbReference type="Proteomes" id="UP001244341">
    <property type="component" value="Chromosome 8b"/>
</dbReference>
<organism evidence="1 2">
    <name type="scientific">Tetradesmus obliquus</name>
    <name type="common">Green alga</name>
    <name type="synonym">Acutodesmus obliquus</name>
    <dbReference type="NCBI Taxonomy" id="3088"/>
    <lineage>
        <taxon>Eukaryota</taxon>
        <taxon>Viridiplantae</taxon>
        <taxon>Chlorophyta</taxon>
        <taxon>core chlorophytes</taxon>
        <taxon>Chlorophyceae</taxon>
        <taxon>CS clade</taxon>
        <taxon>Sphaeropleales</taxon>
        <taxon>Scenedesmaceae</taxon>
        <taxon>Tetradesmus</taxon>
    </lineage>
</organism>
<accession>A0ABY8U6L2</accession>
<name>A0ABY8U6L2_TETOB</name>
<evidence type="ECO:0000313" key="1">
    <source>
        <dbReference type="EMBL" id="WIA16850.1"/>
    </source>
</evidence>